<dbReference type="Pfam" id="PF03613">
    <property type="entry name" value="EIID-AGA"/>
    <property type="match status" value="1"/>
</dbReference>
<feature type="transmembrane region" description="Helical" evidence="9">
    <location>
        <begin position="104"/>
        <end position="128"/>
    </location>
</feature>
<evidence type="ECO:0000256" key="2">
    <source>
        <dbReference type="ARBA" id="ARBA00022448"/>
    </source>
</evidence>
<evidence type="ECO:0000256" key="3">
    <source>
        <dbReference type="ARBA" id="ARBA00022475"/>
    </source>
</evidence>
<evidence type="ECO:0000256" key="6">
    <source>
        <dbReference type="ARBA" id="ARBA00022692"/>
    </source>
</evidence>
<dbReference type="NCBIfam" id="NF007359">
    <property type="entry name" value="PRK09855.1"/>
    <property type="match status" value="1"/>
</dbReference>
<evidence type="ECO:0000256" key="9">
    <source>
        <dbReference type="SAM" id="Phobius"/>
    </source>
</evidence>
<dbReference type="GO" id="GO:0009401">
    <property type="term" value="P:phosphoenolpyruvate-dependent sugar phosphotransferase system"/>
    <property type="evidence" value="ECO:0007669"/>
    <property type="project" value="UniProtKB-KW"/>
</dbReference>
<dbReference type="HOGENOM" id="CLU_060742_1_0_0"/>
<dbReference type="GO" id="GO:0005886">
    <property type="term" value="C:plasma membrane"/>
    <property type="evidence" value="ECO:0007669"/>
    <property type="project" value="UniProtKB-SubCell"/>
</dbReference>
<dbReference type="STRING" id="526218.Sterm_3697"/>
<feature type="transmembrane region" description="Helical" evidence="9">
    <location>
        <begin position="245"/>
        <end position="264"/>
    </location>
</feature>
<dbReference type="RefSeq" id="WP_012863113.1">
    <property type="nucleotide sequence ID" value="NC_013517.1"/>
</dbReference>
<keyword evidence="7 9" id="KW-1133">Transmembrane helix</keyword>
<dbReference type="AlphaFoldDB" id="D1ARP5"/>
<evidence type="ECO:0000313" key="11">
    <source>
        <dbReference type="Proteomes" id="UP000000845"/>
    </source>
</evidence>
<reference evidence="10 11" key="2">
    <citation type="journal article" date="2010" name="Stand. Genomic Sci.">
        <title>Complete genome sequence of Sebaldella termitidis type strain (NCTC 11300).</title>
        <authorList>
            <person name="Harmon-Smith M."/>
            <person name="Celia L."/>
            <person name="Chertkov O."/>
            <person name="Lapidus A."/>
            <person name="Copeland A."/>
            <person name="Glavina Del Rio T."/>
            <person name="Nolan M."/>
            <person name="Lucas S."/>
            <person name="Tice H."/>
            <person name="Cheng J.F."/>
            <person name="Han C."/>
            <person name="Detter J.C."/>
            <person name="Bruce D."/>
            <person name="Goodwin L."/>
            <person name="Pitluck S."/>
            <person name="Pati A."/>
            <person name="Liolios K."/>
            <person name="Ivanova N."/>
            <person name="Mavromatis K."/>
            <person name="Mikhailova N."/>
            <person name="Chen A."/>
            <person name="Palaniappan K."/>
            <person name="Land M."/>
            <person name="Hauser L."/>
            <person name="Chang Y.J."/>
            <person name="Jeffries C.D."/>
            <person name="Brettin T."/>
            <person name="Goker M."/>
            <person name="Beck B."/>
            <person name="Bristow J."/>
            <person name="Eisen J.A."/>
            <person name="Markowitz V."/>
            <person name="Hugenholtz P."/>
            <person name="Kyrpides N.C."/>
            <person name="Klenk H.P."/>
            <person name="Chen F."/>
        </authorList>
    </citation>
    <scope>NUCLEOTIDE SEQUENCE [LARGE SCALE GENOMIC DNA]</scope>
    <source>
        <strain evidence="11">ATCC 33386 / NCTC 11300</strain>
    </source>
</reference>
<organism evidence="10 11">
    <name type="scientific">Sebaldella termitidis (strain ATCC 33386 / NCTC 11300)</name>
    <dbReference type="NCBI Taxonomy" id="526218"/>
    <lineage>
        <taxon>Bacteria</taxon>
        <taxon>Fusobacteriati</taxon>
        <taxon>Fusobacteriota</taxon>
        <taxon>Fusobacteriia</taxon>
        <taxon>Fusobacteriales</taxon>
        <taxon>Leptotrichiaceae</taxon>
        <taxon>Sebaldella</taxon>
    </lineage>
</organism>
<dbReference type="eggNOG" id="COG3716">
    <property type="taxonomic scope" value="Bacteria"/>
</dbReference>
<dbReference type="KEGG" id="str:Sterm_3697"/>
<keyword evidence="3" id="KW-1003">Cell membrane</keyword>
<evidence type="ECO:0000256" key="7">
    <source>
        <dbReference type="ARBA" id="ARBA00022989"/>
    </source>
</evidence>
<keyword evidence="2" id="KW-0813">Transport</keyword>
<evidence type="ECO:0000313" key="10">
    <source>
        <dbReference type="EMBL" id="ACZ10531.1"/>
    </source>
</evidence>
<accession>D1ARP5</accession>
<name>D1ARP5_SEBTE</name>
<gene>
    <name evidence="10" type="ordered locus">Sterm_3697</name>
</gene>
<reference evidence="11" key="1">
    <citation type="submission" date="2009-09" db="EMBL/GenBank/DDBJ databases">
        <title>The complete chromosome of Sebaldella termitidis ATCC 33386.</title>
        <authorList>
            <consortium name="US DOE Joint Genome Institute (JGI-PGF)"/>
            <person name="Lucas S."/>
            <person name="Copeland A."/>
            <person name="Lapidus A."/>
            <person name="Glavina del Rio T."/>
            <person name="Dalin E."/>
            <person name="Tice H."/>
            <person name="Bruce D."/>
            <person name="Goodwin L."/>
            <person name="Pitluck S."/>
            <person name="Kyrpides N."/>
            <person name="Mavromatis K."/>
            <person name="Ivanova N."/>
            <person name="Mikhailova N."/>
            <person name="Sims D."/>
            <person name="Meincke L."/>
            <person name="Brettin T."/>
            <person name="Detter J.C."/>
            <person name="Han C."/>
            <person name="Larimer F."/>
            <person name="Land M."/>
            <person name="Hauser L."/>
            <person name="Markowitz V."/>
            <person name="Cheng J.F."/>
            <person name="Hugenholtz P."/>
            <person name="Woyke T."/>
            <person name="Wu D."/>
            <person name="Eisen J.A."/>
        </authorList>
    </citation>
    <scope>NUCLEOTIDE SEQUENCE [LARGE SCALE GENOMIC DNA]</scope>
    <source>
        <strain evidence="11">ATCC 33386 / NCTC 11300</strain>
    </source>
</reference>
<protein>
    <submittedName>
        <fullName evidence="10">PTS system, mannose/fructose/sorbose family, IID subunit</fullName>
    </submittedName>
</protein>
<sequence length="265" mass="29325">MEYKKILHNSDIKKLAMRSALLQSSYNYERMQGMGWTHAMLPALEKIYKDDKEGLANAMKDNSGFINTNPTAAAFLMGLIISLEEKKEDRNLINSLKIALFGPLAGIGDALLWFTLLPIVAGICSSFAQQGNLVGPLVFLIVYIGVFLSRIYLVKIGYDIGSKAIDKLKNVSKHVSKAATILGITVIGGLIASYINIDVLLSIPISEGHVISIQQDFLDKILPKLVPLGYTFLMYYLMKFKKVNPVTLIVTTFVLAIICSFFKIL</sequence>
<dbReference type="PANTHER" id="PTHR32502:SF5">
    <property type="entry name" value="N-ACETYLGALACTOSAMINE PERMEASE IID COMPONENT-RELATED"/>
    <property type="match status" value="1"/>
</dbReference>
<evidence type="ECO:0000256" key="1">
    <source>
        <dbReference type="ARBA" id="ARBA00004651"/>
    </source>
</evidence>
<evidence type="ECO:0000256" key="5">
    <source>
        <dbReference type="ARBA" id="ARBA00022683"/>
    </source>
</evidence>
<keyword evidence="6 9" id="KW-0812">Transmembrane</keyword>
<feature type="transmembrane region" description="Helical" evidence="9">
    <location>
        <begin position="134"/>
        <end position="154"/>
    </location>
</feature>
<evidence type="ECO:0000256" key="4">
    <source>
        <dbReference type="ARBA" id="ARBA00022597"/>
    </source>
</evidence>
<dbReference type="NCBIfam" id="TIGR00828">
    <property type="entry name" value="EIID-AGA"/>
    <property type="match status" value="1"/>
</dbReference>
<keyword evidence="5" id="KW-0598">Phosphotransferase system</keyword>
<dbReference type="Proteomes" id="UP000000845">
    <property type="component" value="Chromosome"/>
</dbReference>
<keyword evidence="4" id="KW-0762">Sugar transport</keyword>
<evidence type="ECO:0000256" key="8">
    <source>
        <dbReference type="ARBA" id="ARBA00023136"/>
    </source>
</evidence>
<proteinExistence type="predicted"/>
<dbReference type="InterPro" id="IPR050303">
    <property type="entry name" value="GatZ_KbaZ_carbometab"/>
</dbReference>
<dbReference type="PANTHER" id="PTHR32502">
    <property type="entry name" value="N-ACETYLGALACTOSAMINE PERMEASE II COMPONENT-RELATED"/>
    <property type="match status" value="1"/>
</dbReference>
<comment type="subcellular location">
    <subcellularLocation>
        <location evidence="1">Cell membrane</location>
        <topology evidence="1">Multi-pass membrane protein</topology>
    </subcellularLocation>
</comment>
<dbReference type="PROSITE" id="PS51108">
    <property type="entry name" value="PTS_EIID"/>
    <property type="match status" value="1"/>
</dbReference>
<dbReference type="EMBL" id="CP001739">
    <property type="protein sequence ID" value="ACZ10531.1"/>
    <property type="molecule type" value="Genomic_DNA"/>
</dbReference>
<keyword evidence="8 9" id="KW-0472">Membrane</keyword>
<feature type="transmembrane region" description="Helical" evidence="9">
    <location>
        <begin position="175"/>
        <end position="197"/>
    </location>
</feature>
<dbReference type="InterPro" id="IPR004704">
    <property type="entry name" value="PTS_IID_man"/>
</dbReference>
<keyword evidence="11" id="KW-1185">Reference proteome</keyword>